<reference evidence="2 3" key="1">
    <citation type="journal article" date="2015" name="Proc. Natl. Acad. Sci. U.S.A.">
        <title>The resurrection genome of Boea hygrometrica: A blueprint for survival of dehydration.</title>
        <authorList>
            <person name="Xiao L."/>
            <person name="Yang G."/>
            <person name="Zhang L."/>
            <person name="Yang X."/>
            <person name="Zhao S."/>
            <person name="Ji Z."/>
            <person name="Zhou Q."/>
            <person name="Hu M."/>
            <person name="Wang Y."/>
            <person name="Chen M."/>
            <person name="Xu Y."/>
            <person name="Jin H."/>
            <person name="Xiao X."/>
            <person name="Hu G."/>
            <person name="Bao F."/>
            <person name="Hu Y."/>
            <person name="Wan P."/>
            <person name="Li L."/>
            <person name="Deng X."/>
            <person name="Kuang T."/>
            <person name="Xiang C."/>
            <person name="Zhu J.K."/>
            <person name="Oliver M.J."/>
            <person name="He Y."/>
        </authorList>
    </citation>
    <scope>NUCLEOTIDE SEQUENCE [LARGE SCALE GENOMIC DNA]</scope>
    <source>
        <strain evidence="3">cv. XS01</strain>
    </source>
</reference>
<dbReference type="Proteomes" id="UP000250235">
    <property type="component" value="Unassembled WGS sequence"/>
</dbReference>
<dbReference type="PANTHER" id="PTHR33318:SF4">
    <property type="entry name" value="OS04G0511700 PROTEIN"/>
    <property type="match status" value="1"/>
</dbReference>
<name>A0A2Z7BT77_9LAMI</name>
<feature type="region of interest" description="Disordered" evidence="1">
    <location>
        <begin position="169"/>
        <end position="199"/>
    </location>
</feature>
<dbReference type="EMBL" id="KV002493">
    <property type="protein sequence ID" value="KZV37761.1"/>
    <property type="molecule type" value="Genomic_DNA"/>
</dbReference>
<gene>
    <name evidence="2" type="ORF">F511_31143</name>
</gene>
<evidence type="ECO:0000313" key="2">
    <source>
        <dbReference type="EMBL" id="KZV37761.1"/>
    </source>
</evidence>
<evidence type="ECO:0000313" key="3">
    <source>
        <dbReference type="Proteomes" id="UP000250235"/>
    </source>
</evidence>
<evidence type="ECO:0000256" key="1">
    <source>
        <dbReference type="SAM" id="MobiDB-lite"/>
    </source>
</evidence>
<organism evidence="2 3">
    <name type="scientific">Dorcoceras hygrometricum</name>
    <dbReference type="NCBI Taxonomy" id="472368"/>
    <lineage>
        <taxon>Eukaryota</taxon>
        <taxon>Viridiplantae</taxon>
        <taxon>Streptophyta</taxon>
        <taxon>Embryophyta</taxon>
        <taxon>Tracheophyta</taxon>
        <taxon>Spermatophyta</taxon>
        <taxon>Magnoliopsida</taxon>
        <taxon>eudicotyledons</taxon>
        <taxon>Gunneridae</taxon>
        <taxon>Pentapetalae</taxon>
        <taxon>asterids</taxon>
        <taxon>lamiids</taxon>
        <taxon>Lamiales</taxon>
        <taxon>Gesneriaceae</taxon>
        <taxon>Didymocarpoideae</taxon>
        <taxon>Trichosporeae</taxon>
        <taxon>Loxocarpinae</taxon>
        <taxon>Dorcoceras</taxon>
    </lineage>
</organism>
<feature type="region of interest" description="Disordered" evidence="1">
    <location>
        <begin position="135"/>
        <end position="155"/>
    </location>
</feature>
<sequence length="395" mass="44229">MFRNNCTPSQMVAAFRSDAIIPLEYVDQFACPDQLRVSDQIAYWKQHEAYQHADPPLNAGRHSLQGQLSSRRSTQLAMVNSARDDQLSFGTRRSLRPETACDLIHLAMQSRVGSFQQQSVLLLADQSITETQPSGLVSELQLEGEEKLSTSPRKRVTFDSNITTYEHYSHYGSTDSLPEGNQDVQTEKERTPISSTQPLLEDDNSVKLCIVSYPPNHRYHNARDSDDEAEEDYSDIDLDDLEDDYEDEDEVDCKLDGQETWPGSTLIISLESRTENQSAGVMKKIQSLEEDGTLGPKSSQARNRSDYVNSVLNPVENVTQWKAAKSKGTCLLKSQKENKESLLALSVRCDLFKNSNQEISVDASLSNWLVSSASTLPKQTSSSAIEYINDIKTIS</sequence>
<accession>A0A2Z7BT77</accession>
<dbReference type="PANTHER" id="PTHR33318">
    <property type="entry name" value="ASPARTYL/GLUTAMYL-TRNA(ASN/GLN) AMIDOTRANSFERASE SUBUNIT"/>
    <property type="match status" value="1"/>
</dbReference>
<dbReference type="InterPro" id="IPR039300">
    <property type="entry name" value="JASON"/>
</dbReference>
<dbReference type="GO" id="GO:0007142">
    <property type="term" value="P:male meiosis II"/>
    <property type="evidence" value="ECO:0007669"/>
    <property type="project" value="InterPro"/>
</dbReference>
<proteinExistence type="predicted"/>
<keyword evidence="3" id="KW-1185">Reference proteome</keyword>
<dbReference type="OrthoDB" id="1925835at2759"/>
<protein>
    <submittedName>
        <fullName evidence="2">Uncharacterized protein</fullName>
    </submittedName>
</protein>
<dbReference type="AlphaFoldDB" id="A0A2Z7BT77"/>